<dbReference type="PROSITE" id="PS50977">
    <property type="entry name" value="HTH_TETR_2"/>
    <property type="match status" value="1"/>
</dbReference>
<dbReference type="Pfam" id="PF00440">
    <property type="entry name" value="TetR_N"/>
    <property type="match status" value="1"/>
</dbReference>
<dbReference type="Proteomes" id="UP000245974">
    <property type="component" value="Unassembled WGS sequence"/>
</dbReference>
<keyword evidence="5" id="KW-0812">Transmembrane</keyword>
<evidence type="ECO:0000256" key="1">
    <source>
        <dbReference type="ARBA" id="ARBA00023015"/>
    </source>
</evidence>
<dbReference type="EMBL" id="OOGT01000047">
    <property type="protein sequence ID" value="SPL70209.1"/>
    <property type="molecule type" value="Genomic_DNA"/>
</dbReference>
<evidence type="ECO:0000256" key="3">
    <source>
        <dbReference type="ARBA" id="ARBA00023163"/>
    </source>
</evidence>
<gene>
    <name evidence="7" type="ORF">KPC_1387</name>
</gene>
<dbReference type="AlphaFoldDB" id="A0A2U3MY26"/>
<dbReference type="Gene3D" id="1.10.10.60">
    <property type="entry name" value="Homeodomain-like"/>
    <property type="match status" value="1"/>
</dbReference>
<proteinExistence type="predicted"/>
<name>A0A2U3MY26_9GAMM</name>
<dbReference type="InParanoid" id="A0A2U3MY26"/>
<dbReference type="OrthoDB" id="9796019at2"/>
<feature type="DNA-binding region" description="H-T-H motif" evidence="4">
    <location>
        <begin position="38"/>
        <end position="57"/>
    </location>
</feature>
<keyword evidence="5" id="KW-1133">Transmembrane helix</keyword>
<dbReference type="Gene3D" id="1.10.357.10">
    <property type="entry name" value="Tetracycline Repressor, domain 2"/>
    <property type="match status" value="1"/>
</dbReference>
<protein>
    <recommendedName>
        <fullName evidence="6">HTH tetR-type domain-containing protein</fullName>
    </recommendedName>
</protein>
<dbReference type="InterPro" id="IPR036271">
    <property type="entry name" value="Tet_transcr_reg_TetR-rel_C_sf"/>
</dbReference>
<keyword evidence="5" id="KW-0472">Membrane</keyword>
<evidence type="ECO:0000313" key="7">
    <source>
        <dbReference type="EMBL" id="SPL70209.1"/>
    </source>
</evidence>
<dbReference type="InterPro" id="IPR011075">
    <property type="entry name" value="TetR_C"/>
</dbReference>
<dbReference type="InterPro" id="IPR001647">
    <property type="entry name" value="HTH_TetR"/>
</dbReference>
<evidence type="ECO:0000259" key="6">
    <source>
        <dbReference type="PROSITE" id="PS50977"/>
    </source>
</evidence>
<keyword evidence="8" id="KW-1185">Reference proteome</keyword>
<keyword evidence="1" id="KW-0805">Transcription regulation</keyword>
<dbReference type="RefSeq" id="WP_121973705.1">
    <property type="nucleotide sequence ID" value="NZ_OOGT01000047.1"/>
</dbReference>
<dbReference type="GO" id="GO:0003677">
    <property type="term" value="F:DNA binding"/>
    <property type="evidence" value="ECO:0007669"/>
    <property type="project" value="UniProtKB-UniRule"/>
</dbReference>
<reference evidence="8" key="1">
    <citation type="submission" date="2018-03" db="EMBL/GenBank/DDBJ databases">
        <authorList>
            <person name="Blom J."/>
        </authorList>
    </citation>
    <scope>NUCLEOTIDE SEQUENCE [LARGE SCALE GENOMIC DNA]</scope>
    <source>
        <strain evidence="8">KPC-SM-21</strain>
    </source>
</reference>
<dbReference type="Pfam" id="PF16859">
    <property type="entry name" value="TetR_C_11"/>
    <property type="match status" value="1"/>
</dbReference>
<sequence>MTKNVTGLRPGGRSARIQEAVHCAVLALQQELEQSQITVPMIAMRAGVTPSTIYRRWGDIQQLFSDVAFSKLQPDSLPRDLGSFREDLYAWVEQYYEEYSSSVGRALLKDVLAAQDTQTAERCYDLVSQQLDVIRERAIQRNENFIENRLIIEIVVAPLIYMILFSSQQLDLDFVHKLLIRLFEDQ</sequence>
<feature type="domain" description="HTH tetR-type" evidence="6">
    <location>
        <begin position="15"/>
        <end position="75"/>
    </location>
</feature>
<organism evidence="7 8">
    <name type="scientific">Acinetobacter stercoris</name>
    <dbReference type="NCBI Taxonomy" id="2126983"/>
    <lineage>
        <taxon>Bacteria</taxon>
        <taxon>Pseudomonadati</taxon>
        <taxon>Pseudomonadota</taxon>
        <taxon>Gammaproteobacteria</taxon>
        <taxon>Moraxellales</taxon>
        <taxon>Moraxellaceae</taxon>
        <taxon>Acinetobacter</taxon>
    </lineage>
</organism>
<accession>A0A2U3MY26</accession>
<dbReference type="SUPFAM" id="SSF48498">
    <property type="entry name" value="Tetracyclin repressor-like, C-terminal domain"/>
    <property type="match status" value="1"/>
</dbReference>
<keyword evidence="3" id="KW-0804">Transcription</keyword>
<evidence type="ECO:0000313" key="8">
    <source>
        <dbReference type="Proteomes" id="UP000245974"/>
    </source>
</evidence>
<dbReference type="SUPFAM" id="SSF46689">
    <property type="entry name" value="Homeodomain-like"/>
    <property type="match status" value="1"/>
</dbReference>
<dbReference type="InterPro" id="IPR009057">
    <property type="entry name" value="Homeodomain-like_sf"/>
</dbReference>
<evidence type="ECO:0000256" key="2">
    <source>
        <dbReference type="ARBA" id="ARBA00023125"/>
    </source>
</evidence>
<feature type="transmembrane region" description="Helical" evidence="5">
    <location>
        <begin position="150"/>
        <end position="170"/>
    </location>
</feature>
<keyword evidence="2 4" id="KW-0238">DNA-binding</keyword>
<evidence type="ECO:0000256" key="5">
    <source>
        <dbReference type="SAM" id="Phobius"/>
    </source>
</evidence>
<evidence type="ECO:0000256" key="4">
    <source>
        <dbReference type="PROSITE-ProRule" id="PRU00335"/>
    </source>
</evidence>